<evidence type="ECO:0000313" key="11">
    <source>
        <dbReference type="Proteomes" id="UP001060368"/>
    </source>
</evidence>
<dbReference type="PANTHER" id="PTHR30572">
    <property type="entry name" value="MEMBRANE COMPONENT OF TRANSPORTER-RELATED"/>
    <property type="match status" value="1"/>
</dbReference>
<evidence type="ECO:0000259" key="9">
    <source>
        <dbReference type="Pfam" id="PF12704"/>
    </source>
</evidence>
<dbReference type="Pfam" id="PF02687">
    <property type="entry name" value="FtsX"/>
    <property type="match status" value="1"/>
</dbReference>
<evidence type="ECO:0000256" key="4">
    <source>
        <dbReference type="ARBA" id="ARBA00022989"/>
    </source>
</evidence>
<dbReference type="GO" id="GO:0005886">
    <property type="term" value="C:plasma membrane"/>
    <property type="evidence" value="ECO:0007669"/>
    <property type="project" value="UniProtKB-SubCell"/>
</dbReference>
<feature type="transmembrane region" description="Helical" evidence="7">
    <location>
        <begin position="257"/>
        <end position="279"/>
    </location>
</feature>
<proteinExistence type="inferred from homology"/>
<evidence type="ECO:0000256" key="6">
    <source>
        <dbReference type="ARBA" id="ARBA00038076"/>
    </source>
</evidence>
<evidence type="ECO:0000256" key="5">
    <source>
        <dbReference type="ARBA" id="ARBA00023136"/>
    </source>
</evidence>
<evidence type="ECO:0000259" key="8">
    <source>
        <dbReference type="Pfam" id="PF02687"/>
    </source>
</evidence>
<feature type="transmembrane region" description="Helical" evidence="7">
    <location>
        <begin position="351"/>
        <end position="371"/>
    </location>
</feature>
<name>A0A9E7PRL2_9EURY</name>
<dbReference type="RefSeq" id="WP_257743921.1">
    <property type="nucleotide sequence ID" value="NZ_CP096115.1"/>
</dbReference>
<organism evidence="10 11">
    <name type="scientific">Methanoplanus endosymbiosus</name>
    <dbReference type="NCBI Taxonomy" id="33865"/>
    <lineage>
        <taxon>Archaea</taxon>
        <taxon>Methanobacteriati</taxon>
        <taxon>Methanobacteriota</taxon>
        <taxon>Stenosarchaea group</taxon>
        <taxon>Methanomicrobia</taxon>
        <taxon>Methanomicrobiales</taxon>
        <taxon>Methanomicrobiaceae</taxon>
        <taxon>Methanoplanus</taxon>
    </lineage>
</organism>
<dbReference type="InterPro" id="IPR003838">
    <property type="entry name" value="ABC3_permease_C"/>
</dbReference>
<dbReference type="Pfam" id="PF12704">
    <property type="entry name" value="MacB_PCD"/>
    <property type="match status" value="1"/>
</dbReference>
<keyword evidence="4 7" id="KW-1133">Transmembrane helix</keyword>
<dbReference type="EMBL" id="CP096115">
    <property type="protein sequence ID" value="UUX93786.1"/>
    <property type="molecule type" value="Genomic_DNA"/>
</dbReference>
<protein>
    <submittedName>
        <fullName evidence="10">ABC transporter permease</fullName>
    </submittedName>
</protein>
<sequence>MSTAIFFEFAKRSTRLHLLRSLLAIIGIVIGVAAIASMGMLGNSLVLSVSESLSDVGDSVVVYPHGGVQQGPGSASVKEYITERDLKDIKRAAGSNDVIPVHSTADRVYIGNEETISSIYGMYEDDAEKLLHLTDGQWLKGSSGALAGSKVSDDYNLKVGSRVKIGDDSFRIAGILEERGMGFDINPDNSFIISEKAFSSIYEQDDFNFVIVKVKDLDDIDIVKEDIDNKMNKRDDVVDVFDTKAILEVILDTFGKISAFTTAIGGISLIVAGVSIFNVQMMSVTERIKEIGIIRSIGTRRREVMKTFLYEALILGLLGSGLGAVFSIAGGYLIILFMLQETSYFFEPSTLIYIPFGMIFGLATSLISGLYPAWKAANLNPIEALRFE</sequence>
<comment type="similarity">
    <text evidence="6">Belongs to the ABC-4 integral membrane protein family.</text>
</comment>
<keyword evidence="2" id="KW-1003">Cell membrane</keyword>
<keyword evidence="11" id="KW-1185">Reference proteome</keyword>
<dbReference type="InterPro" id="IPR025857">
    <property type="entry name" value="MacB_PCD"/>
</dbReference>
<feature type="domain" description="MacB-like periplasmic core" evidence="9">
    <location>
        <begin position="21"/>
        <end position="229"/>
    </location>
</feature>
<evidence type="ECO:0000313" key="10">
    <source>
        <dbReference type="EMBL" id="UUX93786.1"/>
    </source>
</evidence>
<accession>A0A9E7PRL2</accession>
<feature type="domain" description="ABC3 transporter permease C-terminal" evidence="8">
    <location>
        <begin position="264"/>
        <end position="381"/>
    </location>
</feature>
<evidence type="ECO:0000256" key="7">
    <source>
        <dbReference type="SAM" id="Phobius"/>
    </source>
</evidence>
<dbReference type="PANTHER" id="PTHR30572:SF4">
    <property type="entry name" value="ABC TRANSPORTER PERMEASE YTRF"/>
    <property type="match status" value="1"/>
</dbReference>
<feature type="transmembrane region" description="Helical" evidence="7">
    <location>
        <begin position="308"/>
        <end position="339"/>
    </location>
</feature>
<dbReference type="GO" id="GO:0022857">
    <property type="term" value="F:transmembrane transporter activity"/>
    <property type="evidence" value="ECO:0007669"/>
    <property type="project" value="TreeGrafter"/>
</dbReference>
<comment type="subcellular location">
    <subcellularLocation>
        <location evidence="1">Cell membrane</location>
        <topology evidence="1">Multi-pass membrane protein</topology>
    </subcellularLocation>
</comment>
<dbReference type="InterPro" id="IPR050250">
    <property type="entry name" value="Macrolide_Exporter_MacB"/>
</dbReference>
<dbReference type="KEGG" id="mend:L6E24_06645"/>
<reference evidence="10" key="1">
    <citation type="submission" date="2022-04" db="EMBL/GenBank/DDBJ databases">
        <title>Complete genome of Methanoplanus endosymbiosus DSM 3599.</title>
        <authorList>
            <person name="Chen S.-C."/>
            <person name="You Y.-T."/>
            <person name="Zhou Y.-Z."/>
            <person name="Lai M.-C."/>
        </authorList>
    </citation>
    <scope>NUCLEOTIDE SEQUENCE</scope>
    <source>
        <strain evidence="10">DSM 3599</strain>
    </source>
</reference>
<evidence type="ECO:0000256" key="2">
    <source>
        <dbReference type="ARBA" id="ARBA00022475"/>
    </source>
</evidence>
<dbReference type="Proteomes" id="UP001060368">
    <property type="component" value="Chromosome"/>
</dbReference>
<evidence type="ECO:0000256" key="1">
    <source>
        <dbReference type="ARBA" id="ARBA00004651"/>
    </source>
</evidence>
<feature type="transmembrane region" description="Helical" evidence="7">
    <location>
        <begin position="21"/>
        <end position="42"/>
    </location>
</feature>
<keyword evidence="5 7" id="KW-0472">Membrane</keyword>
<gene>
    <name evidence="10" type="ORF">L6E24_06645</name>
</gene>
<keyword evidence="3 7" id="KW-0812">Transmembrane</keyword>
<dbReference type="AlphaFoldDB" id="A0A9E7PRL2"/>
<dbReference type="GeneID" id="74307362"/>
<evidence type="ECO:0000256" key="3">
    <source>
        <dbReference type="ARBA" id="ARBA00022692"/>
    </source>
</evidence>